<dbReference type="OMA" id="QESRWSH"/>
<accession>A0A4Y7JVS8</accession>
<name>A0A4Y7JVS8_PAPSO</name>
<proteinExistence type="predicted"/>
<dbReference type="EMBL" id="CM010720">
    <property type="protein sequence ID" value="RZC64686.1"/>
    <property type="molecule type" value="Genomic_DNA"/>
</dbReference>
<keyword evidence="3" id="KW-1185">Reference proteome</keyword>
<sequence length="178" mass="20561">MDPEFFLGTESEPTKFIRLSSNIKLLKASYKCFQVFVNANVPLTSFPTFNNLVLLEVDYDYVDFPIPSMSSLVKFLHFSPNLESLVIHQVHFIQEVKGYEWTLDTTPLCLLLFLKSIELRNFKGLPEEMEFTRFFLEHAQVLQLVVLRRGIALNSSSEAIQQLQNFPRASTDCSFQLL</sequence>
<evidence type="ECO:0000313" key="2">
    <source>
        <dbReference type="EMBL" id="RZC64686.1"/>
    </source>
</evidence>
<dbReference type="PANTHER" id="PTHR31900">
    <property type="entry name" value="F-BOX/RNI SUPERFAMILY PROTEIN-RELATED"/>
    <property type="match status" value="1"/>
</dbReference>
<dbReference type="Pfam" id="PF08387">
    <property type="entry name" value="FBD"/>
    <property type="match status" value="1"/>
</dbReference>
<dbReference type="Proteomes" id="UP000316621">
    <property type="component" value="Chromosome 6"/>
</dbReference>
<feature type="domain" description="FBD" evidence="1">
    <location>
        <begin position="108"/>
        <end position="178"/>
    </location>
</feature>
<protein>
    <recommendedName>
        <fullName evidence="1">FBD domain-containing protein</fullName>
    </recommendedName>
</protein>
<dbReference type="SMART" id="SM00579">
    <property type="entry name" value="FBD"/>
    <property type="match status" value="1"/>
</dbReference>
<dbReference type="OrthoDB" id="1913532at2759"/>
<evidence type="ECO:0000259" key="1">
    <source>
        <dbReference type="SMART" id="SM00579"/>
    </source>
</evidence>
<evidence type="ECO:0000313" key="3">
    <source>
        <dbReference type="Proteomes" id="UP000316621"/>
    </source>
</evidence>
<gene>
    <name evidence="2" type="ORF">C5167_008377</name>
</gene>
<dbReference type="InterPro" id="IPR050232">
    <property type="entry name" value="FBL13/AtMIF1-like"/>
</dbReference>
<organism evidence="2 3">
    <name type="scientific">Papaver somniferum</name>
    <name type="common">Opium poppy</name>
    <dbReference type="NCBI Taxonomy" id="3469"/>
    <lineage>
        <taxon>Eukaryota</taxon>
        <taxon>Viridiplantae</taxon>
        <taxon>Streptophyta</taxon>
        <taxon>Embryophyta</taxon>
        <taxon>Tracheophyta</taxon>
        <taxon>Spermatophyta</taxon>
        <taxon>Magnoliopsida</taxon>
        <taxon>Ranunculales</taxon>
        <taxon>Papaveraceae</taxon>
        <taxon>Papaveroideae</taxon>
        <taxon>Papaver</taxon>
    </lineage>
</organism>
<dbReference type="AlphaFoldDB" id="A0A4Y7JVS8"/>
<dbReference type="Gramene" id="RZC64686">
    <property type="protein sequence ID" value="RZC64686"/>
    <property type="gene ID" value="C5167_008377"/>
</dbReference>
<dbReference type="InterPro" id="IPR006566">
    <property type="entry name" value="FBD"/>
</dbReference>
<dbReference type="PANTHER" id="PTHR31900:SF27">
    <property type="entry name" value="FBD DOMAIN-CONTAINING PROTEIN"/>
    <property type="match status" value="1"/>
</dbReference>
<reference evidence="2 3" key="1">
    <citation type="journal article" date="2018" name="Science">
        <title>The opium poppy genome and morphinan production.</title>
        <authorList>
            <person name="Guo L."/>
            <person name="Winzer T."/>
            <person name="Yang X."/>
            <person name="Li Y."/>
            <person name="Ning Z."/>
            <person name="He Z."/>
            <person name="Teodor R."/>
            <person name="Lu Y."/>
            <person name="Bowser T.A."/>
            <person name="Graham I.A."/>
            <person name="Ye K."/>
        </authorList>
    </citation>
    <scope>NUCLEOTIDE SEQUENCE [LARGE SCALE GENOMIC DNA]</scope>
    <source>
        <strain evidence="3">cv. HN1</strain>
        <tissue evidence="2">Leaves</tissue>
    </source>
</reference>